<feature type="domain" description="AB hydrolase-1" evidence="1">
    <location>
        <begin position="39"/>
        <end position="225"/>
    </location>
</feature>
<dbReference type="PANTHER" id="PTHR43194">
    <property type="entry name" value="HYDROLASE ALPHA/BETA FOLD FAMILY"/>
    <property type="match status" value="1"/>
</dbReference>
<dbReference type="Proteomes" id="UP000667802">
    <property type="component" value="Unassembled WGS sequence"/>
</dbReference>
<organism evidence="2 3">
    <name type="scientific">Aetokthonos hydrillicola Thurmond2011</name>
    <dbReference type="NCBI Taxonomy" id="2712845"/>
    <lineage>
        <taxon>Bacteria</taxon>
        <taxon>Bacillati</taxon>
        <taxon>Cyanobacteriota</taxon>
        <taxon>Cyanophyceae</taxon>
        <taxon>Nostocales</taxon>
        <taxon>Hapalosiphonaceae</taxon>
        <taxon>Aetokthonos</taxon>
    </lineage>
</organism>
<sequence>MANYPTIVTVPCFSGSPWQLEQLTPLANWRMRTMRLPETLDDIEDYADFLAKEVTDLDHYVLVGDSFGANIALAFATRQPIGLKALVLSGGFAANPVTDPITKLKLSAAALLPGKLYQEITLRFHAQALASPFDKDGQVPLSTEDFRELFINNTPRHSYLSRMKAAFSADYSDQLSLIRVPTLIVTPSYDQLIGEDAARQLVKGIPEAVEVVIPNTGHMFRFTHPVTYANVIKEFLESRVVSDALGTQTIK</sequence>
<comment type="caution">
    <text evidence="2">The sequence shown here is derived from an EMBL/GenBank/DDBJ whole genome shotgun (WGS) entry which is preliminary data.</text>
</comment>
<dbReference type="Gene3D" id="3.40.50.1820">
    <property type="entry name" value="alpha/beta hydrolase"/>
    <property type="match status" value="1"/>
</dbReference>
<evidence type="ECO:0000259" key="1">
    <source>
        <dbReference type="Pfam" id="PF00561"/>
    </source>
</evidence>
<evidence type="ECO:0000313" key="2">
    <source>
        <dbReference type="EMBL" id="MDR9898333.1"/>
    </source>
</evidence>
<dbReference type="GO" id="GO:0016787">
    <property type="term" value="F:hydrolase activity"/>
    <property type="evidence" value="ECO:0007669"/>
    <property type="project" value="UniProtKB-KW"/>
</dbReference>
<dbReference type="InterPro" id="IPR050228">
    <property type="entry name" value="Carboxylesterase_BioH"/>
</dbReference>
<dbReference type="EMBL" id="JAALHA020000017">
    <property type="protein sequence ID" value="MDR9898333.1"/>
    <property type="molecule type" value="Genomic_DNA"/>
</dbReference>
<keyword evidence="3" id="KW-1185">Reference proteome</keyword>
<dbReference type="RefSeq" id="WP_208349655.1">
    <property type="nucleotide sequence ID" value="NZ_JAALHA020000017.1"/>
</dbReference>
<reference evidence="3" key="1">
    <citation type="journal article" date="2021" name="Science">
        <title>Hunting the eagle killer: A cyanobacterial neurotoxin causes vacuolar myelinopathy.</title>
        <authorList>
            <person name="Breinlinger S."/>
            <person name="Phillips T.J."/>
            <person name="Haram B.N."/>
            <person name="Mares J."/>
            <person name="Martinez Yerena J.A."/>
            <person name="Hrouzek P."/>
            <person name="Sobotka R."/>
            <person name="Henderson W.M."/>
            <person name="Schmieder P."/>
            <person name="Williams S.M."/>
            <person name="Lauderdale J.D."/>
            <person name="Wilde H.D."/>
            <person name="Gerrin W."/>
            <person name="Kust A."/>
            <person name="Washington J.W."/>
            <person name="Wagner C."/>
            <person name="Geier B."/>
            <person name="Liebeke M."/>
            <person name="Enke H."/>
            <person name="Niedermeyer T.H.J."/>
            <person name="Wilde S.B."/>
        </authorList>
    </citation>
    <scope>NUCLEOTIDE SEQUENCE [LARGE SCALE GENOMIC DNA]</scope>
    <source>
        <strain evidence="3">Thurmond2011</strain>
    </source>
</reference>
<accession>A0AAP5IEP6</accession>
<protein>
    <submittedName>
        <fullName evidence="2">Alpha/beta hydrolase</fullName>
    </submittedName>
</protein>
<dbReference type="InterPro" id="IPR029058">
    <property type="entry name" value="AB_hydrolase_fold"/>
</dbReference>
<proteinExistence type="predicted"/>
<gene>
    <name evidence="2" type="ORF">G7B40_027790</name>
</gene>
<dbReference type="InterPro" id="IPR000073">
    <property type="entry name" value="AB_hydrolase_1"/>
</dbReference>
<dbReference type="AlphaFoldDB" id="A0AAP5IEP6"/>
<name>A0AAP5IEP6_9CYAN</name>
<dbReference type="PANTHER" id="PTHR43194:SF2">
    <property type="entry name" value="PEROXISOMAL MEMBRANE PROTEIN LPX1"/>
    <property type="match status" value="1"/>
</dbReference>
<dbReference type="SUPFAM" id="SSF53474">
    <property type="entry name" value="alpha/beta-Hydrolases"/>
    <property type="match status" value="1"/>
</dbReference>
<evidence type="ECO:0000313" key="3">
    <source>
        <dbReference type="Proteomes" id="UP000667802"/>
    </source>
</evidence>
<dbReference type="Pfam" id="PF00561">
    <property type="entry name" value="Abhydrolase_1"/>
    <property type="match status" value="1"/>
</dbReference>
<keyword evidence="2" id="KW-0378">Hydrolase</keyword>